<dbReference type="EMBL" id="JBBMFA010000111">
    <property type="protein sequence ID" value="MEQ2521549.1"/>
    <property type="molecule type" value="Genomic_DNA"/>
</dbReference>
<evidence type="ECO:0000313" key="2">
    <source>
        <dbReference type="Proteomes" id="UP001477672"/>
    </source>
</evidence>
<dbReference type="Proteomes" id="UP001477672">
    <property type="component" value="Unassembled WGS sequence"/>
</dbReference>
<proteinExistence type="predicted"/>
<gene>
    <name evidence="1" type="ORF">WMO24_14095</name>
</gene>
<accession>A0ABV1GII4</accession>
<reference evidence="1 2" key="1">
    <citation type="submission" date="2024-03" db="EMBL/GenBank/DDBJ databases">
        <title>Human intestinal bacterial collection.</title>
        <authorList>
            <person name="Pauvert C."/>
            <person name="Hitch T.C.A."/>
            <person name="Clavel T."/>
        </authorList>
    </citation>
    <scope>NUCLEOTIDE SEQUENCE [LARGE SCALE GENOMIC DNA]</scope>
    <source>
        <strain evidence="1 2">CLA-JM-H11</strain>
    </source>
</reference>
<comment type="caution">
    <text evidence="1">The sequence shown here is derived from an EMBL/GenBank/DDBJ whole genome shotgun (WGS) entry which is preliminary data.</text>
</comment>
<keyword evidence="2" id="KW-1185">Reference proteome</keyword>
<organism evidence="1 2">
    <name type="scientific">Ruthenibacterium intestinale</name>
    <dbReference type="NCBI Taxonomy" id="3133163"/>
    <lineage>
        <taxon>Bacteria</taxon>
        <taxon>Bacillati</taxon>
        <taxon>Bacillota</taxon>
        <taxon>Clostridia</taxon>
        <taxon>Eubacteriales</taxon>
        <taxon>Oscillospiraceae</taxon>
        <taxon>Ruthenibacterium</taxon>
    </lineage>
</organism>
<name>A0ABV1GII4_9FIRM</name>
<dbReference type="RefSeq" id="WP_349217007.1">
    <property type="nucleotide sequence ID" value="NZ_JBBMFA010000111.1"/>
</dbReference>
<sequence>MDLYGDFEKRNVNHDTELHSDEFLFSFLAARCACIPTYYTERTGRAQRARTKFFARGESLFLYTFIRYNRNNANCKGKGSAATWPMKKF</sequence>
<evidence type="ECO:0000313" key="1">
    <source>
        <dbReference type="EMBL" id="MEQ2521549.1"/>
    </source>
</evidence>
<protein>
    <submittedName>
        <fullName evidence="1">Uncharacterized protein</fullName>
    </submittedName>
</protein>